<proteinExistence type="predicted"/>
<evidence type="ECO:0000313" key="1">
    <source>
        <dbReference type="EMBL" id="KAH3787684.1"/>
    </source>
</evidence>
<gene>
    <name evidence="1" type="ORF">DPMN_165811</name>
</gene>
<organism evidence="1 2">
    <name type="scientific">Dreissena polymorpha</name>
    <name type="common">Zebra mussel</name>
    <name type="synonym">Mytilus polymorpha</name>
    <dbReference type="NCBI Taxonomy" id="45954"/>
    <lineage>
        <taxon>Eukaryota</taxon>
        <taxon>Metazoa</taxon>
        <taxon>Spiralia</taxon>
        <taxon>Lophotrochozoa</taxon>
        <taxon>Mollusca</taxon>
        <taxon>Bivalvia</taxon>
        <taxon>Autobranchia</taxon>
        <taxon>Heteroconchia</taxon>
        <taxon>Euheterodonta</taxon>
        <taxon>Imparidentia</taxon>
        <taxon>Neoheterodontei</taxon>
        <taxon>Myida</taxon>
        <taxon>Dreissenoidea</taxon>
        <taxon>Dreissenidae</taxon>
        <taxon>Dreissena</taxon>
    </lineage>
</organism>
<sequence length="67" mass="7518">MASQLSECIQPNSKTRKSLRTFSALYCATTSTILWSMTARLCCGRPYRLLVGQHWSLSDLMVGSCTR</sequence>
<comment type="caution">
    <text evidence="1">The sequence shown here is derived from an EMBL/GenBank/DDBJ whole genome shotgun (WGS) entry which is preliminary data.</text>
</comment>
<dbReference type="EMBL" id="JAIWYP010000008">
    <property type="protein sequence ID" value="KAH3787684.1"/>
    <property type="molecule type" value="Genomic_DNA"/>
</dbReference>
<keyword evidence="2" id="KW-1185">Reference proteome</keyword>
<dbReference type="AlphaFoldDB" id="A0A9D4IWS9"/>
<name>A0A9D4IWS9_DREPO</name>
<protein>
    <submittedName>
        <fullName evidence="1">Uncharacterized protein</fullName>
    </submittedName>
</protein>
<evidence type="ECO:0000313" key="2">
    <source>
        <dbReference type="Proteomes" id="UP000828390"/>
    </source>
</evidence>
<reference evidence="1" key="2">
    <citation type="submission" date="2020-11" db="EMBL/GenBank/DDBJ databases">
        <authorList>
            <person name="McCartney M.A."/>
            <person name="Auch B."/>
            <person name="Kono T."/>
            <person name="Mallez S."/>
            <person name="Becker A."/>
            <person name="Gohl D.M."/>
            <person name="Silverstein K.A.T."/>
            <person name="Koren S."/>
            <person name="Bechman K.B."/>
            <person name="Herman A."/>
            <person name="Abrahante J.E."/>
            <person name="Garbe J."/>
        </authorList>
    </citation>
    <scope>NUCLEOTIDE SEQUENCE</scope>
    <source>
        <strain evidence="1">Duluth1</strain>
        <tissue evidence="1">Whole animal</tissue>
    </source>
</reference>
<accession>A0A9D4IWS9</accession>
<reference evidence="1" key="1">
    <citation type="journal article" date="2019" name="bioRxiv">
        <title>The Genome of the Zebra Mussel, Dreissena polymorpha: A Resource for Invasive Species Research.</title>
        <authorList>
            <person name="McCartney M.A."/>
            <person name="Auch B."/>
            <person name="Kono T."/>
            <person name="Mallez S."/>
            <person name="Zhang Y."/>
            <person name="Obille A."/>
            <person name="Becker A."/>
            <person name="Abrahante J.E."/>
            <person name="Garbe J."/>
            <person name="Badalamenti J.P."/>
            <person name="Herman A."/>
            <person name="Mangelson H."/>
            <person name="Liachko I."/>
            <person name="Sullivan S."/>
            <person name="Sone E.D."/>
            <person name="Koren S."/>
            <person name="Silverstein K.A.T."/>
            <person name="Beckman K.B."/>
            <person name="Gohl D.M."/>
        </authorList>
    </citation>
    <scope>NUCLEOTIDE SEQUENCE</scope>
    <source>
        <strain evidence="1">Duluth1</strain>
        <tissue evidence="1">Whole animal</tissue>
    </source>
</reference>
<dbReference type="Proteomes" id="UP000828390">
    <property type="component" value="Unassembled WGS sequence"/>
</dbReference>